<protein>
    <submittedName>
        <fullName evidence="2">Uncharacterized protein</fullName>
    </submittedName>
</protein>
<name>A0AAW4PZP3_9EURY</name>
<evidence type="ECO:0000313" key="3">
    <source>
        <dbReference type="Proteomes" id="UP001430377"/>
    </source>
</evidence>
<evidence type="ECO:0000313" key="2">
    <source>
        <dbReference type="EMBL" id="MBX0326060.1"/>
    </source>
</evidence>
<organism evidence="2 3">
    <name type="scientific">Haloarcula rubra</name>
    <dbReference type="NCBI Taxonomy" id="2487747"/>
    <lineage>
        <taxon>Archaea</taxon>
        <taxon>Methanobacteriati</taxon>
        <taxon>Methanobacteriota</taxon>
        <taxon>Stenosarchaea group</taxon>
        <taxon>Halobacteria</taxon>
        <taxon>Halobacteriales</taxon>
        <taxon>Haloarculaceae</taxon>
        <taxon>Haloarcula</taxon>
    </lineage>
</organism>
<feature type="compositionally biased region" description="Polar residues" evidence="1">
    <location>
        <begin position="1"/>
        <end position="26"/>
    </location>
</feature>
<accession>A0AAW4PZP3</accession>
<keyword evidence="3" id="KW-1185">Reference proteome</keyword>
<dbReference type="Proteomes" id="UP001430377">
    <property type="component" value="Unassembled WGS sequence"/>
</dbReference>
<dbReference type="RefSeq" id="WP_220620908.1">
    <property type="nucleotide sequence ID" value="NZ_RKLR01000033.1"/>
</dbReference>
<dbReference type="EMBL" id="RKLR01000033">
    <property type="protein sequence ID" value="MBX0326060.1"/>
    <property type="molecule type" value="Genomic_DNA"/>
</dbReference>
<reference evidence="2 3" key="1">
    <citation type="submission" date="2021-06" db="EMBL/GenBank/DDBJ databases">
        <title>Halomicroarcula sp. a new haloarchaeum isolated from saline soil.</title>
        <authorList>
            <person name="Duran-Viseras A."/>
            <person name="Sanchez-Porro C."/>
            <person name="Ventosa A."/>
        </authorList>
    </citation>
    <scope>NUCLEOTIDE SEQUENCE [LARGE SCALE GENOMIC DNA]</scope>
    <source>
        <strain evidence="2 3">F13</strain>
    </source>
</reference>
<gene>
    <name evidence="2" type="ORF">EGH21_23910</name>
</gene>
<comment type="caution">
    <text evidence="2">The sequence shown here is derived from an EMBL/GenBank/DDBJ whole genome shotgun (WGS) entry which is preliminary data.</text>
</comment>
<dbReference type="AlphaFoldDB" id="A0AAW4PZP3"/>
<feature type="region of interest" description="Disordered" evidence="1">
    <location>
        <begin position="1"/>
        <end position="27"/>
    </location>
</feature>
<sequence>MTTDLISNSDGYDEPTNSPNRVTTDQARGRLKDTLFSALESGENTLIDAPTSLGKSHRVATTRWRDYPEITGGKQVIHIHQTKKARKDAVKKSRNEPGVDCRVLRGRSDSCPVAAGDYDEEFTAPLGLAPSKWFDWMCNVRNNTFLKAHKKLDQHLDLPCGEYCDGVTQWWNIEYDEDEPEYDVLHTTANFAHVDELIEGANVIFDERPEYGFAFDTTEREQFQDATTNLLCHRSDETRAMVDLKYAVIRDKPELQAELREYFEDEVTEEWLFRREETHRLAPAIGRAILDSEEICAGRYHGKDGRVEVVMAGQDGEIRHVQHTPDLSKARCVIGLDAFPSETRWRINTVDDLEPVEVLSPAERKWWRRNERGLVVKQIGDATRSYTRDWKGAGESRAKAIIQKVRGLHGEAFQSCISPGSIEPDVQQMMAEAGIEEPKMMHYGEQKSRNDFEEECTGLLIGCIDPGDENILDLLVLCDMVAERVVMRTKAGNEKRKPGRVFSGPDANVAAELLASVRENNLAQAVGRYARSPDDANSGATVYVWSDAIPRMLVDEKIETGYRSTTEKREQFVEVLNKNLSGCTARTISEETGSDKSYVINWLDEMEQQDRVTKSKGTGYQGADEWRWSGGDFEMFVMFDS</sequence>
<proteinExistence type="predicted"/>
<evidence type="ECO:0000256" key="1">
    <source>
        <dbReference type="SAM" id="MobiDB-lite"/>
    </source>
</evidence>